<feature type="region of interest" description="Disordered" evidence="1">
    <location>
        <begin position="34"/>
        <end position="59"/>
    </location>
</feature>
<feature type="region of interest" description="Disordered" evidence="1">
    <location>
        <begin position="126"/>
        <end position="164"/>
    </location>
</feature>
<evidence type="ECO:0000313" key="3">
    <source>
        <dbReference type="Proteomes" id="UP001595685"/>
    </source>
</evidence>
<dbReference type="RefSeq" id="WP_340288789.1">
    <property type="nucleotide sequence ID" value="NZ_JBBEOI010000003.1"/>
</dbReference>
<organism evidence="2 3">
    <name type="scientific">Aquipuribacter hungaricus</name>
    <dbReference type="NCBI Taxonomy" id="545624"/>
    <lineage>
        <taxon>Bacteria</taxon>
        <taxon>Bacillati</taxon>
        <taxon>Actinomycetota</taxon>
        <taxon>Actinomycetes</taxon>
        <taxon>Micrococcales</taxon>
        <taxon>Intrasporangiaceae</taxon>
        <taxon>Aquipuribacter</taxon>
    </lineage>
</organism>
<keyword evidence="3" id="KW-1185">Reference proteome</keyword>
<protein>
    <recommendedName>
        <fullName evidence="4">Bacterial mobilisation domain-containing protein</fullName>
    </recommendedName>
</protein>
<gene>
    <name evidence="2" type="ORF">ACFOLH_03030</name>
</gene>
<dbReference type="EMBL" id="JBHRWW010000001">
    <property type="protein sequence ID" value="MFC3687310.1"/>
    <property type="molecule type" value="Genomic_DNA"/>
</dbReference>
<proteinExistence type="predicted"/>
<name>A0ABV7WCV7_9MICO</name>
<evidence type="ECO:0000256" key="1">
    <source>
        <dbReference type="SAM" id="MobiDB-lite"/>
    </source>
</evidence>
<sequence>MSEEEFVQLSARAVAAGLSVPAWLVAAGMADRGARAPRAAGESEEPGEQRGPSLGGGSMGALERRAWAAELVAVRRLARGVATNVNQLAAGYNATGAVAPEAGAVLDAARRVMDRMDALGALLSGGGSAAGQWAVDDNQDERDDHADQVGQVGQVDGSMGGVRA</sequence>
<reference evidence="3" key="1">
    <citation type="journal article" date="2019" name="Int. J. Syst. Evol. Microbiol.">
        <title>The Global Catalogue of Microorganisms (GCM) 10K type strain sequencing project: providing services to taxonomists for standard genome sequencing and annotation.</title>
        <authorList>
            <consortium name="The Broad Institute Genomics Platform"/>
            <consortium name="The Broad Institute Genome Sequencing Center for Infectious Disease"/>
            <person name="Wu L."/>
            <person name="Ma J."/>
        </authorList>
    </citation>
    <scope>NUCLEOTIDE SEQUENCE [LARGE SCALE GENOMIC DNA]</scope>
    <source>
        <strain evidence="3">NCAIM B.02333</strain>
    </source>
</reference>
<accession>A0ABV7WCV7</accession>
<comment type="caution">
    <text evidence="2">The sequence shown here is derived from an EMBL/GenBank/DDBJ whole genome shotgun (WGS) entry which is preliminary data.</text>
</comment>
<dbReference type="Proteomes" id="UP001595685">
    <property type="component" value="Unassembled WGS sequence"/>
</dbReference>
<evidence type="ECO:0000313" key="2">
    <source>
        <dbReference type="EMBL" id="MFC3687310.1"/>
    </source>
</evidence>
<evidence type="ECO:0008006" key="4">
    <source>
        <dbReference type="Google" id="ProtNLM"/>
    </source>
</evidence>